<proteinExistence type="predicted"/>
<dbReference type="EMBL" id="HE573026">
    <property type="protein sequence ID" value="CCC51393.1"/>
    <property type="molecule type" value="Genomic_DNA"/>
</dbReference>
<evidence type="ECO:0000313" key="2">
    <source>
        <dbReference type="EMBL" id="CCC51393.1"/>
    </source>
</evidence>
<reference evidence="2" key="1">
    <citation type="journal article" date="2012" name="Proc. Natl. Acad. Sci. U.S.A.">
        <title>Antigenic diversity is generated by distinct evolutionary mechanisms in African trypanosome species.</title>
        <authorList>
            <person name="Jackson A.P."/>
            <person name="Berry A."/>
            <person name="Aslett M."/>
            <person name="Allison H.C."/>
            <person name="Burton P."/>
            <person name="Vavrova-Anderson J."/>
            <person name="Brown R."/>
            <person name="Browne H."/>
            <person name="Corton N."/>
            <person name="Hauser H."/>
            <person name="Gamble J."/>
            <person name="Gilderthorp R."/>
            <person name="Marcello L."/>
            <person name="McQuillan J."/>
            <person name="Otto T.D."/>
            <person name="Quail M.A."/>
            <person name="Sanders M.J."/>
            <person name="van Tonder A."/>
            <person name="Ginger M.L."/>
            <person name="Field M.C."/>
            <person name="Barry J.D."/>
            <person name="Hertz-Fowler C."/>
            <person name="Berriman M."/>
        </authorList>
    </citation>
    <scope>NUCLEOTIDE SEQUENCE</scope>
    <source>
        <strain evidence="2">Y486</strain>
    </source>
</reference>
<evidence type="ECO:0000256" key="1">
    <source>
        <dbReference type="SAM" id="MobiDB-lite"/>
    </source>
</evidence>
<dbReference type="AlphaFoldDB" id="G0U690"/>
<organism evidence="2">
    <name type="scientific">Trypanosoma vivax (strain Y486)</name>
    <dbReference type="NCBI Taxonomy" id="1055687"/>
    <lineage>
        <taxon>Eukaryota</taxon>
        <taxon>Discoba</taxon>
        <taxon>Euglenozoa</taxon>
        <taxon>Kinetoplastea</taxon>
        <taxon>Metakinetoplastina</taxon>
        <taxon>Trypanosomatida</taxon>
        <taxon>Trypanosomatidae</taxon>
        <taxon>Trypanosoma</taxon>
        <taxon>Duttonella</taxon>
    </lineage>
</organism>
<protein>
    <submittedName>
        <fullName evidence="2">Uncharacterized protein</fullName>
    </submittedName>
</protein>
<accession>G0U690</accession>
<gene>
    <name evidence="2" type="ORF">TVY486_1004440</name>
</gene>
<name>G0U690_TRYVY</name>
<sequence>MKDEKNASTNEMMHSTQKKKKKKNASEAVSVASKGGKAQMRERDNEPVRQASNPYQLRNYKSPALSTARRSTHILSVVPFNGVRVRQELAPTSANVYSLKSE</sequence>
<feature type="region of interest" description="Disordered" evidence="1">
    <location>
        <begin position="1"/>
        <end position="68"/>
    </location>
</feature>